<dbReference type="RefSeq" id="WP_078759586.1">
    <property type="nucleotide sequence ID" value="NZ_FUWS01000001.1"/>
</dbReference>
<dbReference type="InterPro" id="IPR037523">
    <property type="entry name" value="VOC_core"/>
</dbReference>
<dbReference type="PROSITE" id="PS51819">
    <property type="entry name" value="VOC"/>
    <property type="match status" value="2"/>
</dbReference>
<dbReference type="EMBL" id="FUWS01000001">
    <property type="protein sequence ID" value="SJZ36905.1"/>
    <property type="molecule type" value="Genomic_DNA"/>
</dbReference>
<evidence type="ECO:0000259" key="1">
    <source>
        <dbReference type="PROSITE" id="PS51819"/>
    </source>
</evidence>
<protein>
    <recommendedName>
        <fullName evidence="1">VOC domain-containing protein</fullName>
    </recommendedName>
</protein>
<dbReference type="SUPFAM" id="SSF54593">
    <property type="entry name" value="Glyoxalase/Bleomycin resistance protein/Dihydroxybiphenyl dioxygenase"/>
    <property type="match status" value="2"/>
</dbReference>
<dbReference type="Gene3D" id="3.10.180.10">
    <property type="entry name" value="2,3-Dihydroxybiphenyl 1,2-Dioxygenase, domain 1"/>
    <property type="match status" value="2"/>
</dbReference>
<gene>
    <name evidence="2" type="ORF">SAMN02745673_00142</name>
</gene>
<reference evidence="2 3" key="1">
    <citation type="submission" date="2017-02" db="EMBL/GenBank/DDBJ databases">
        <authorList>
            <person name="Peterson S.W."/>
        </authorList>
    </citation>
    <scope>NUCLEOTIDE SEQUENCE [LARGE SCALE GENOMIC DNA]</scope>
    <source>
        <strain evidence="2 3">DSM 45154</strain>
    </source>
</reference>
<sequence>MLTTDLVPGAPCWISLVAEDHATAARFYEAVLGWNPSPAEPGQTEPGLFRLGDVIVAEMERPRGAADRPAWRIHFAVADLDAALRAVEDSGGSVLGEARQTGGSFHTAWVGDPQGAGFGLREPEGAPVLGAVGLPGTLMWTELYTSDAAGAKDFYAALFGWTFSDVSLPGGGGAYAIVTPAGDDPERAQGGVMQLDPRHLEETGPYWQPVFHVSDCDASVARVAGNGGGVYMGPEDAPGVGRLAVCHDSAGASFVLLTPKEG</sequence>
<dbReference type="OrthoDB" id="9793039at2"/>
<dbReference type="PANTHER" id="PTHR33993">
    <property type="entry name" value="GLYOXALASE-RELATED"/>
    <property type="match status" value="1"/>
</dbReference>
<dbReference type="InterPro" id="IPR052164">
    <property type="entry name" value="Anthracycline_SecMetBiosynth"/>
</dbReference>
<accession>A0A1T4K3L9</accession>
<dbReference type="CDD" id="cd07247">
    <property type="entry name" value="SgaA_N_like"/>
    <property type="match status" value="1"/>
</dbReference>
<name>A0A1T4K3L9_9ACTN</name>
<dbReference type="InterPro" id="IPR029068">
    <property type="entry name" value="Glyas_Bleomycin-R_OHBP_Dase"/>
</dbReference>
<dbReference type="InterPro" id="IPR041581">
    <property type="entry name" value="Glyoxalase_6"/>
</dbReference>
<dbReference type="InterPro" id="IPR004360">
    <property type="entry name" value="Glyas_Fos-R_dOase_dom"/>
</dbReference>
<dbReference type="Pfam" id="PF00903">
    <property type="entry name" value="Glyoxalase"/>
    <property type="match status" value="1"/>
</dbReference>
<feature type="domain" description="VOC" evidence="1">
    <location>
        <begin position="10"/>
        <end position="123"/>
    </location>
</feature>
<dbReference type="AlphaFoldDB" id="A0A1T4K3L9"/>
<feature type="domain" description="VOC" evidence="1">
    <location>
        <begin position="137"/>
        <end position="259"/>
    </location>
</feature>
<keyword evidence="3" id="KW-1185">Reference proteome</keyword>
<dbReference type="Pfam" id="PF18029">
    <property type="entry name" value="Glyoxalase_6"/>
    <property type="match status" value="1"/>
</dbReference>
<dbReference type="Proteomes" id="UP000190637">
    <property type="component" value="Unassembled WGS sequence"/>
</dbReference>
<evidence type="ECO:0000313" key="2">
    <source>
        <dbReference type="EMBL" id="SJZ36905.1"/>
    </source>
</evidence>
<dbReference type="STRING" id="1122192.SAMN02745673_00142"/>
<evidence type="ECO:0000313" key="3">
    <source>
        <dbReference type="Proteomes" id="UP000190637"/>
    </source>
</evidence>
<proteinExistence type="predicted"/>
<dbReference type="PANTHER" id="PTHR33993:SF14">
    <property type="entry name" value="GB|AAF24581.1"/>
    <property type="match status" value="1"/>
</dbReference>
<organism evidence="2 3">
    <name type="scientific">Marinactinospora thermotolerans DSM 45154</name>
    <dbReference type="NCBI Taxonomy" id="1122192"/>
    <lineage>
        <taxon>Bacteria</taxon>
        <taxon>Bacillati</taxon>
        <taxon>Actinomycetota</taxon>
        <taxon>Actinomycetes</taxon>
        <taxon>Streptosporangiales</taxon>
        <taxon>Nocardiopsidaceae</taxon>
        <taxon>Marinactinospora</taxon>
    </lineage>
</organism>